<evidence type="ECO:0000313" key="2">
    <source>
        <dbReference type="EMBL" id="VAW23145.1"/>
    </source>
</evidence>
<reference evidence="2" key="1">
    <citation type="submission" date="2018-06" db="EMBL/GenBank/DDBJ databases">
        <authorList>
            <person name="Zhirakovskaya E."/>
        </authorList>
    </citation>
    <scope>NUCLEOTIDE SEQUENCE</scope>
</reference>
<sequence>MTTRLVRLSTTTERVERATTGRPADPGPVFKDKVFFSGTSVLPSFEFLSLSLI</sequence>
<organism evidence="2">
    <name type="scientific">hydrothermal vent metagenome</name>
    <dbReference type="NCBI Taxonomy" id="652676"/>
    <lineage>
        <taxon>unclassified sequences</taxon>
        <taxon>metagenomes</taxon>
        <taxon>ecological metagenomes</taxon>
    </lineage>
</organism>
<accession>A0A3B0TX23</accession>
<evidence type="ECO:0000256" key="1">
    <source>
        <dbReference type="SAM" id="MobiDB-lite"/>
    </source>
</evidence>
<protein>
    <submittedName>
        <fullName evidence="2">Uncharacterized protein</fullName>
    </submittedName>
</protein>
<dbReference type="EMBL" id="UOEQ01000448">
    <property type="protein sequence ID" value="VAW23145.1"/>
    <property type="molecule type" value="Genomic_DNA"/>
</dbReference>
<name>A0A3B0TX23_9ZZZZ</name>
<proteinExistence type="predicted"/>
<dbReference type="AlphaFoldDB" id="A0A3B0TX23"/>
<feature type="compositionally biased region" description="Polar residues" evidence="1">
    <location>
        <begin position="1"/>
        <end position="12"/>
    </location>
</feature>
<gene>
    <name evidence="2" type="ORF">MNBD_ALPHA11-1211</name>
</gene>
<feature type="region of interest" description="Disordered" evidence="1">
    <location>
        <begin position="1"/>
        <end position="24"/>
    </location>
</feature>